<reference evidence="2 3" key="1">
    <citation type="submission" date="2014-04" db="EMBL/GenBank/DDBJ databases">
        <authorList>
            <consortium name="DOE Joint Genome Institute"/>
            <person name="Kuo A."/>
            <person name="Kohler A."/>
            <person name="Nagy L.G."/>
            <person name="Floudas D."/>
            <person name="Copeland A."/>
            <person name="Barry K.W."/>
            <person name="Cichocki N."/>
            <person name="Veneault-Fourrey C."/>
            <person name="LaButti K."/>
            <person name="Lindquist E.A."/>
            <person name="Lipzen A."/>
            <person name="Lundell T."/>
            <person name="Morin E."/>
            <person name="Murat C."/>
            <person name="Sun H."/>
            <person name="Tunlid A."/>
            <person name="Henrissat B."/>
            <person name="Grigoriev I.V."/>
            <person name="Hibbett D.S."/>
            <person name="Martin F."/>
            <person name="Nordberg H.P."/>
            <person name="Cantor M.N."/>
            <person name="Hua S.X."/>
        </authorList>
    </citation>
    <scope>NUCLEOTIDE SEQUENCE [LARGE SCALE GENOMIC DNA]</scope>
    <source>
        <strain evidence="2 3">Foug A</strain>
    </source>
</reference>
<feature type="region of interest" description="Disordered" evidence="1">
    <location>
        <begin position="59"/>
        <end position="84"/>
    </location>
</feature>
<evidence type="ECO:0000313" key="3">
    <source>
        <dbReference type="Proteomes" id="UP000053989"/>
    </source>
</evidence>
<evidence type="ECO:0000256" key="1">
    <source>
        <dbReference type="SAM" id="MobiDB-lite"/>
    </source>
</evidence>
<protein>
    <submittedName>
        <fullName evidence="2">Uncharacterized protein</fullName>
    </submittedName>
</protein>
<name>A0A0C3APE3_9AGAM</name>
<dbReference type="STRING" id="1036808.A0A0C3APE3"/>
<feature type="compositionally biased region" description="Polar residues" evidence="1">
    <location>
        <begin position="140"/>
        <end position="155"/>
    </location>
</feature>
<proteinExistence type="predicted"/>
<dbReference type="HOGENOM" id="CLU_048001_1_0_1"/>
<feature type="region of interest" description="Disordered" evidence="1">
    <location>
        <begin position="97"/>
        <end position="119"/>
    </location>
</feature>
<feature type="compositionally biased region" description="Polar residues" evidence="1">
    <location>
        <begin position="172"/>
        <end position="199"/>
    </location>
</feature>
<keyword evidence="3" id="KW-1185">Reference proteome</keyword>
<feature type="region of interest" description="Disordered" evidence="1">
    <location>
        <begin position="1"/>
        <end position="31"/>
    </location>
</feature>
<feature type="region of interest" description="Disordered" evidence="1">
    <location>
        <begin position="133"/>
        <end position="240"/>
    </location>
</feature>
<gene>
    <name evidence="2" type="ORF">SCLCIDRAFT_1210882</name>
</gene>
<feature type="compositionally biased region" description="Low complexity" evidence="1">
    <location>
        <begin position="156"/>
        <end position="171"/>
    </location>
</feature>
<dbReference type="Proteomes" id="UP000053989">
    <property type="component" value="Unassembled WGS sequence"/>
</dbReference>
<dbReference type="AlphaFoldDB" id="A0A0C3APE3"/>
<organism evidence="2 3">
    <name type="scientific">Scleroderma citrinum Foug A</name>
    <dbReference type="NCBI Taxonomy" id="1036808"/>
    <lineage>
        <taxon>Eukaryota</taxon>
        <taxon>Fungi</taxon>
        <taxon>Dikarya</taxon>
        <taxon>Basidiomycota</taxon>
        <taxon>Agaricomycotina</taxon>
        <taxon>Agaricomycetes</taxon>
        <taxon>Agaricomycetidae</taxon>
        <taxon>Boletales</taxon>
        <taxon>Sclerodermatineae</taxon>
        <taxon>Sclerodermataceae</taxon>
        <taxon>Scleroderma</taxon>
    </lineage>
</organism>
<accession>A0A0C3APE3</accession>
<sequence>MWPSMTRKSTPHDKPRSLLGTMHQKGSILSESHHDLVTALLNSGRSRDDRTHRQLQELASWLDEKKTGTETDDAESASANDDTITIWSTAVTPGNMTPHALSDVGSHPGSPEPGFDDDFTAFVSASESSSFDVVDTSTSQGSRQNQPHLRNNSPLAASSFSSTFSFESAASGPSTPNVEKPEQQSLDNSYLTPFNTSSYRPLGSVSDFGDPDTETCHERAGGPCSSEHNGSEHENDEMPTTDEIAETSRRIFGSVPLTASPTVDRKKTVLSDGDGDLEALIRESSEGDDLPDLRRFDLQEVLSSLQGLKEEIAGMSDDKERRKAAARVALGLVYGLDVDR</sequence>
<reference evidence="3" key="2">
    <citation type="submission" date="2015-01" db="EMBL/GenBank/DDBJ databases">
        <title>Evolutionary Origins and Diversification of the Mycorrhizal Mutualists.</title>
        <authorList>
            <consortium name="DOE Joint Genome Institute"/>
            <consortium name="Mycorrhizal Genomics Consortium"/>
            <person name="Kohler A."/>
            <person name="Kuo A."/>
            <person name="Nagy L.G."/>
            <person name="Floudas D."/>
            <person name="Copeland A."/>
            <person name="Barry K.W."/>
            <person name="Cichocki N."/>
            <person name="Veneault-Fourrey C."/>
            <person name="LaButti K."/>
            <person name="Lindquist E.A."/>
            <person name="Lipzen A."/>
            <person name="Lundell T."/>
            <person name="Morin E."/>
            <person name="Murat C."/>
            <person name="Riley R."/>
            <person name="Ohm R."/>
            <person name="Sun H."/>
            <person name="Tunlid A."/>
            <person name="Henrissat B."/>
            <person name="Grigoriev I.V."/>
            <person name="Hibbett D.S."/>
            <person name="Martin F."/>
        </authorList>
    </citation>
    <scope>NUCLEOTIDE SEQUENCE [LARGE SCALE GENOMIC DNA]</scope>
    <source>
        <strain evidence="3">Foug A</strain>
    </source>
</reference>
<dbReference type="EMBL" id="KN822015">
    <property type="protein sequence ID" value="KIM66842.1"/>
    <property type="molecule type" value="Genomic_DNA"/>
</dbReference>
<dbReference type="InParanoid" id="A0A0C3APE3"/>
<dbReference type="OrthoDB" id="10261384at2759"/>
<evidence type="ECO:0000313" key="2">
    <source>
        <dbReference type="EMBL" id="KIM66842.1"/>
    </source>
</evidence>